<dbReference type="EMBL" id="JYDP01002379">
    <property type="protein sequence ID" value="KRY96991.1"/>
    <property type="molecule type" value="Genomic_DNA"/>
</dbReference>
<evidence type="ECO:0000313" key="1">
    <source>
        <dbReference type="EMBL" id="KRY96991.1"/>
    </source>
</evidence>
<sequence>MCAKYCDLLRYFTRKALLLMIQYAEPHKLKKEQNY</sequence>
<name>A0A0V1GFG0_9BILA</name>
<gene>
    <name evidence="1" type="ORF">T11_13231</name>
</gene>
<dbReference type="AlphaFoldDB" id="A0A0V1GFG0"/>
<accession>A0A0V1GFG0</accession>
<organism evidence="1 2">
    <name type="scientific">Trichinella zimbabwensis</name>
    <dbReference type="NCBI Taxonomy" id="268475"/>
    <lineage>
        <taxon>Eukaryota</taxon>
        <taxon>Metazoa</taxon>
        <taxon>Ecdysozoa</taxon>
        <taxon>Nematoda</taxon>
        <taxon>Enoplea</taxon>
        <taxon>Dorylaimia</taxon>
        <taxon>Trichinellida</taxon>
        <taxon>Trichinellidae</taxon>
        <taxon>Trichinella</taxon>
    </lineage>
</organism>
<reference evidence="1 2" key="1">
    <citation type="submission" date="2015-01" db="EMBL/GenBank/DDBJ databases">
        <title>Evolution of Trichinella species and genotypes.</title>
        <authorList>
            <person name="Korhonen P.K."/>
            <person name="Edoardo P."/>
            <person name="Giuseppe L.R."/>
            <person name="Gasser R.B."/>
        </authorList>
    </citation>
    <scope>NUCLEOTIDE SEQUENCE [LARGE SCALE GENOMIC DNA]</scope>
    <source>
        <strain evidence="1">ISS1029</strain>
    </source>
</reference>
<proteinExistence type="predicted"/>
<protein>
    <submittedName>
        <fullName evidence="1">Uncharacterized protein</fullName>
    </submittedName>
</protein>
<keyword evidence="2" id="KW-1185">Reference proteome</keyword>
<dbReference type="Proteomes" id="UP000055024">
    <property type="component" value="Unassembled WGS sequence"/>
</dbReference>
<evidence type="ECO:0000313" key="2">
    <source>
        <dbReference type="Proteomes" id="UP000055024"/>
    </source>
</evidence>
<comment type="caution">
    <text evidence="1">The sequence shown here is derived from an EMBL/GenBank/DDBJ whole genome shotgun (WGS) entry which is preliminary data.</text>
</comment>